<dbReference type="Gene3D" id="3.40.50.150">
    <property type="entry name" value="Vaccinia Virus protein VP39"/>
    <property type="match status" value="1"/>
</dbReference>
<feature type="region of interest" description="Disordered" evidence="1">
    <location>
        <begin position="1"/>
        <end position="49"/>
    </location>
</feature>
<evidence type="ECO:0008006" key="4">
    <source>
        <dbReference type="Google" id="ProtNLM"/>
    </source>
</evidence>
<comment type="caution">
    <text evidence="2">The sequence shown here is derived from an EMBL/GenBank/DDBJ whole genome shotgun (WGS) entry which is preliminary data.</text>
</comment>
<dbReference type="SUPFAM" id="SSF53335">
    <property type="entry name" value="S-adenosyl-L-methionine-dependent methyltransferases"/>
    <property type="match status" value="1"/>
</dbReference>
<dbReference type="Proteomes" id="UP000481858">
    <property type="component" value="Unassembled WGS sequence"/>
</dbReference>
<dbReference type="InParanoid" id="A0A7C8MZN4"/>
<feature type="compositionally biased region" description="Polar residues" evidence="1">
    <location>
        <begin position="1"/>
        <end position="47"/>
    </location>
</feature>
<dbReference type="AlphaFoldDB" id="A0A7C8MZN4"/>
<reference evidence="2 3" key="1">
    <citation type="submission" date="2019-12" db="EMBL/GenBank/DDBJ databases">
        <title>Draft genome sequence of the ascomycete Xylaria multiplex DSM 110363.</title>
        <authorList>
            <person name="Buettner E."/>
            <person name="Kellner H."/>
        </authorList>
    </citation>
    <scope>NUCLEOTIDE SEQUENCE [LARGE SCALE GENOMIC DNA]</scope>
    <source>
        <strain evidence="2 3">DSM 110363</strain>
    </source>
</reference>
<evidence type="ECO:0000256" key="1">
    <source>
        <dbReference type="SAM" id="MobiDB-lite"/>
    </source>
</evidence>
<dbReference type="OrthoDB" id="417697at2759"/>
<proteinExistence type="predicted"/>
<dbReference type="EMBL" id="WUBL01000139">
    <property type="protein sequence ID" value="KAF2964716.1"/>
    <property type="molecule type" value="Genomic_DNA"/>
</dbReference>
<sequence length="318" mass="35869">MSPSLTNETETDQTHQQLDTTSSDCVPVNSQMDTNPIQNGNGLNGSNGRVKKGDEYALMRDCNASARLTAQHYLWKDLLGYLVHPDIPTRSADLKVADVATGNGIWLHDLARHAPPSAEFHGFDVSLDQVGHRSWLPANIHMHTWNVFEEPPPQFCQYFDVVHVRLITVVIKNNDPRPVLANLTKLLSTLSMNQPGGFLQWDEVDTITCSVKTVPGGSAEKLDQLNSQLRGNDTWKYQLVDIMRQNQYSEVSLYNYEYGLGMARFWNDIYVSTWKEFAKNVLKTPEESDELETRGMAEAREGAAIITPKLVWVAKKHK</sequence>
<keyword evidence="3" id="KW-1185">Reference proteome</keyword>
<protein>
    <recommendedName>
        <fullName evidence="4">Methyltransferase domain-containing protein</fullName>
    </recommendedName>
</protein>
<accession>A0A7C8MZN4</accession>
<dbReference type="InterPro" id="IPR029063">
    <property type="entry name" value="SAM-dependent_MTases_sf"/>
</dbReference>
<evidence type="ECO:0000313" key="3">
    <source>
        <dbReference type="Proteomes" id="UP000481858"/>
    </source>
</evidence>
<evidence type="ECO:0000313" key="2">
    <source>
        <dbReference type="EMBL" id="KAF2964716.1"/>
    </source>
</evidence>
<name>A0A7C8MZN4_9PEZI</name>
<gene>
    <name evidence="2" type="ORF">GQX73_g8853</name>
</gene>
<organism evidence="2 3">
    <name type="scientific">Xylaria multiplex</name>
    <dbReference type="NCBI Taxonomy" id="323545"/>
    <lineage>
        <taxon>Eukaryota</taxon>
        <taxon>Fungi</taxon>
        <taxon>Dikarya</taxon>
        <taxon>Ascomycota</taxon>
        <taxon>Pezizomycotina</taxon>
        <taxon>Sordariomycetes</taxon>
        <taxon>Xylariomycetidae</taxon>
        <taxon>Xylariales</taxon>
        <taxon>Xylariaceae</taxon>
        <taxon>Xylaria</taxon>
    </lineage>
</organism>